<keyword evidence="2" id="KW-1185">Reference proteome</keyword>
<proteinExistence type="predicted"/>
<name>A0ACA9Q5L9_9GLOM</name>
<protein>
    <submittedName>
        <fullName evidence="1">9344_t:CDS:1</fullName>
    </submittedName>
</protein>
<dbReference type="EMBL" id="CAJVPW010035155">
    <property type="protein sequence ID" value="CAG8735089.1"/>
    <property type="molecule type" value="Genomic_DNA"/>
</dbReference>
<organism evidence="1 2">
    <name type="scientific">Cetraspora pellucida</name>
    <dbReference type="NCBI Taxonomy" id="1433469"/>
    <lineage>
        <taxon>Eukaryota</taxon>
        <taxon>Fungi</taxon>
        <taxon>Fungi incertae sedis</taxon>
        <taxon>Mucoromycota</taxon>
        <taxon>Glomeromycotina</taxon>
        <taxon>Glomeromycetes</taxon>
        <taxon>Diversisporales</taxon>
        <taxon>Gigasporaceae</taxon>
        <taxon>Cetraspora</taxon>
    </lineage>
</organism>
<reference evidence="1" key="1">
    <citation type="submission" date="2021-06" db="EMBL/GenBank/DDBJ databases">
        <authorList>
            <person name="Kallberg Y."/>
            <person name="Tangrot J."/>
            <person name="Rosling A."/>
        </authorList>
    </citation>
    <scope>NUCLEOTIDE SEQUENCE</scope>
    <source>
        <strain evidence="1">28 12/20/2015</strain>
    </source>
</reference>
<evidence type="ECO:0000313" key="1">
    <source>
        <dbReference type="EMBL" id="CAG8735089.1"/>
    </source>
</evidence>
<feature type="non-terminal residue" evidence="1">
    <location>
        <position position="1"/>
    </location>
</feature>
<dbReference type="Proteomes" id="UP000789366">
    <property type="component" value="Unassembled WGS sequence"/>
</dbReference>
<gene>
    <name evidence="1" type="ORF">SPELUC_LOCUS13395</name>
</gene>
<evidence type="ECO:0000313" key="2">
    <source>
        <dbReference type="Proteomes" id="UP000789366"/>
    </source>
</evidence>
<accession>A0ACA9Q5L9</accession>
<sequence>LHVAAPILLGDENAEQELIFTDFNYQISNDSDVEEGTKHENQFENKDDEILLSGEWEADFSLEGREKHSANNKMAKWPLDLLIVSSLEMPLYFDSELANF</sequence>
<comment type="caution">
    <text evidence="1">The sequence shown here is derived from an EMBL/GenBank/DDBJ whole genome shotgun (WGS) entry which is preliminary data.</text>
</comment>